<reference evidence="13" key="1">
    <citation type="submission" date="2005-09" db="EMBL/GenBank/DDBJ databases">
        <title>Annotation of the Aspergillus terreus NIH2624 genome.</title>
        <authorList>
            <person name="Birren B.W."/>
            <person name="Lander E.S."/>
            <person name="Galagan J.E."/>
            <person name="Nusbaum C."/>
            <person name="Devon K."/>
            <person name="Henn M."/>
            <person name="Ma L.-J."/>
            <person name="Jaffe D.B."/>
            <person name="Butler J."/>
            <person name="Alvarez P."/>
            <person name="Gnerre S."/>
            <person name="Grabherr M."/>
            <person name="Kleber M."/>
            <person name="Mauceli E.W."/>
            <person name="Brockman W."/>
            <person name="Rounsley S."/>
            <person name="Young S.K."/>
            <person name="LaButti K."/>
            <person name="Pushparaj V."/>
            <person name="DeCaprio D."/>
            <person name="Crawford M."/>
            <person name="Koehrsen M."/>
            <person name="Engels R."/>
            <person name="Montgomery P."/>
            <person name="Pearson M."/>
            <person name="Howarth C."/>
            <person name="Larson L."/>
            <person name="Luoma S."/>
            <person name="White J."/>
            <person name="Alvarado L."/>
            <person name="Kodira C.D."/>
            <person name="Zeng Q."/>
            <person name="Oleary S."/>
            <person name="Yandava C."/>
            <person name="Denning D.W."/>
            <person name="Nierman W.C."/>
            <person name="Milne T."/>
            <person name="Madden K."/>
        </authorList>
    </citation>
    <scope>NUCLEOTIDE SEQUENCE [LARGE SCALE GENOMIC DNA]</scope>
    <source>
        <strain evidence="13">NIH 2624 / FGSC A1156</strain>
    </source>
</reference>
<evidence type="ECO:0000256" key="5">
    <source>
        <dbReference type="ARBA" id="ARBA00022729"/>
    </source>
</evidence>
<evidence type="ECO:0000256" key="7">
    <source>
        <dbReference type="ARBA" id="ARBA00023295"/>
    </source>
</evidence>
<comment type="pathway">
    <text evidence="2 8">Glycan metabolism; L-arabinan degradation.</text>
</comment>
<evidence type="ECO:0000256" key="8">
    <source>
        <dbReference type="PIRNR" id="PIRNR026534"/>
    </source>
</evidence>
<evidence type="ECO:0000256" key="9">
    <source>
        <dbReference type="PIRSR" id="PIRSR606710-1"/>
    </source>
</evidence>
<dbReference type="InterPro" id="IPR050727">
    <property type="entry name" value="GH43_arabinanases"/>
</dbReference>
<dbReference type="GeneID" id="4315588"/>
<evidence type="ECO:0000313" key="13">
    <source>
        <dbReference type="Proteomes" id="UP000007963"/>
    </source>
</evidence>
<dbReference type="HOGENOM" id="CLU_009397_5_0_1"/>
<feature type="chain" id="PRO_5004170537" description="Arabinan endo-1,5-alpha-L-arabinosidase" evidence="11">
    <location>
        <begin position="21"/>
        <end position="326"/>
    </location>
</feature>
<dbReference type="EMBL" id="CH476595">
    <property type="protein sequence ID" value="EAU38319.1"/>
    <property type="molecule type" value="Genomic_DNA"/>
</dbReference>
<dbReference type="PIRSF" id="PIRSF026534">
    <property type="entry name" value="Endo_alpha-L-arabinosidase"/>
    <property type="match status" value="1"/>
</dbReference>
<dbReference type="AlphaFoldDB" id="Q0CXM2"/>
<comment type="catalytic activity">
    <reaction evidence="1 8">
        <text>Endohydrolysis of (1-&gt;5)-alpha-arabinofuranosidic linkages in (1-&gt;5)-arabinans.</text>
        <dbReference type="EC" id="3.2.1.99"/>
    </reaction>
</comment>
<dbReference type="PANTHER" id="PTHR43301:SF5">
    <property type="entry name" value="ARABINAN ENDO-1,5-ALPHA-L-ARABINOSIDASE D-RELATED"/>
    <property type="match status" value="1"/>
</dbReference>
<evidence type="ECO:0000313" key="12">
    <source>
        <dbReference type="EMBL" id="EAU38319.1"/>
    </source>
</evidence>
<sequence length="326" mass="36125">MVRFDRIFGILLSWRCAVHAAPADSPLGPPSIFSQTTLYPLPNQGHLAVHDPNIVHNNGAYYMFRGGVHVPILKATSLDGPWQRIGTVLDGPSLIKKENRTRPWAPTTVEYNGRFYCFYTVSRHGSRNSAIGVASTDAIEGSWTDHGAVINTEKGPHSQIWPYTESNAIDASFITDQQSGKPYLLYGSFWHGIYQVPLATDLLSVEDPDHPDAKNLAYVPDQKVKPIEGSFMSYREPYYYLWFSHGKCCRFLGKGFPVAGKEYSIRVGRSKDVRGPFVDKNGVSLLEGGGTVVYDSNRGVVYAPGGVGVLSGNATDPDILYYHYRE</sequence>
<dbReference type="eggNOG" id="ENOG502RADR">
    <property type="taxonomic scope" value="Eukaryota"/>
</dbReference>
<dbReference type="SUPFAM" id="SSF75005">
    <property type="entry name" value="Arabinanase/levansucrase/invertase"/>
    <property type="match status" value="1"/>
</dbReference>
<evidence type="ECO:0000256" key="11">
    <source>
        <dbReference type="SAM" id="SignalP"/>
    </source>
</evidence>
<dbReference type="STRING" id="341663.Q0CXM2"/>
<dbReference type="EC" id="3.2.1.99" evidence="4 8"/>
<dbReference type="InterPro" id="IPR016840">
    <property type="entry name" value="Glyco_hydro_43_endo_a_Ara-ase"/>
</dbReference>
<evidence type="ECO:0000256" key="4">
    <source>
        <dbReference type="ARBA" id="ARBA00012586"/>
    </source>
</evidence>
<feature type="site" description="Important for catalytic activity, responsible for pKa modulation of the active site Glu and correct orientation of both the proton donor and substrate" evidence="10">
    <location>
        <position position="170"/>
    </location>
</feature>
<feature type="active site" description="Proton donor" evidence="9">
    <location>
        <position position="228"/>
    </location>
</feature>
<dbReference type="Pfam" id="PF04616">
    <property type="entry name" value="Glyco_hydro_43"/>
    <property type="match status" value="1"/>
</dbReference>
<evidence type="ECO:0000256" key="10">
    <source>
        <dbReference type="PIRSR" id="PIRSR606710-2"/>
    </source>
</evidence>
<dbReference type="InterPro" id="IPR006710">
    <property type="entry name" value="Glyco_hydro_43"/>
</dbReference>
<comment type="similarity">
    <text evidence="3 8">Belongs to the glycosyl hydrolase 43 family.</text>
</comment>
<keyword evidence="6 8" id="KW-0378">Hydrolase</keyword>
<evidence type="ECO:0000256" key="6">
    <source>
        <dbReference type="ARBA" id="ARBA00022801"/>
    </source>
</evidence>
<accession>Q0CXM2</accession>
<protein>
    <recommendedName>
        <fullName evidence="4 8">Arabinan endo-1,5-alpha-L-arabinosidase</fullName>
        <ecNumber evidence="4 8">3.2.1.99</ecNumber>
    </recommendedName>
</protein>
<dbReference type="UniPathway" id="UPA00667"/>
<evidence type="ECO:0000256" key="1">
    <source>
        <dbReference type="ARBA" id="ARBA00000375"/>
    </source>
</evidence>
<evidence type="ECO:0000256" key="2">
    <source>
        <dbReference type="ARBA" id="ARBA00004834"/>
    </source>
</evidence>
<dbReference type="InterPro" id="IPR023296">
    <property type="entry name" value="Glyco_hydro_beta-prop_sf"/>
</dbReference>
<dbReference type="CDD" id="cd18831">
    <property type="entry name" value="GH43_AnAbnA-like"/>
    <property type="match status" value="1"/>
</dbReference>
<dbReference type="OrthoDB" id="195678at2759"/>
<feature type="signal peptide" evidence="11">
    <location>
        <begin position="1"/>
        <end position="20"/>
    </location>
</feature>
<evidence type="ECO:0000256" key="3">
    <source>
        <dbReference type="ARBA" id="ARBA00009865"/>
    </source>
</evidence>
<dbReference type="OMA" id="VYGSNHG"/>
<gene>
    <name evidence="12" type="ORF">ATEG_01562</name>
</gene>
<keyword evidence="5 11" id="KW-0732">Signal</keyword>
<proteinExistence type="inferred from homology"/>
<feature type="active site" description="Proton acceptor" evidence="9">
    <location>
        <position position="51"/>
    </location>
</feature>
<dbReference type="GO" id="GO:0031222">
    <property type="term" value="P:arabinan catabolic process"/>
    <property type="evidence" value="ECO:0007669"/>
    <property type="project" value="UniProtKB-UniPathway"/>
</dbReference>
<dbReference type="Proteomes" id="UP000007963">
    <property type="component" value="Unassembled WGS sequence"/>
</dbReference>
<organism evidence="12 13">
    <name type="scientific">Aspergillus terreus (strain NIH 2624 / FGSC A1156)</name>
    <dbReference type="NCBI Taxonomy" id="341663"/>
    <lineage>
        <taxon>Eukaryota</taxon>
        <taxon>Fungi</taxon>
        <taxon>Dikarya</taxon>
        <taxon>Ascomycota</taxon>
        <taxon>Pezizomycotina</taxon>
        <taxon>Eurotiomycetes</taxon>
        <taxon>Eurotiomycetidae</taxon>
        <taxon>Eurotiales</taxon>
        <taxon>Aspergillaceae</taxon>
        <taxon>Aspergillus</taxon>
        <taxon>Aspergillus subgen. Circumdati</taxon>
    </lineage>
</organism>
<dbReference type="VEuPathDB" id="FungiDB:ATEG_01562"/>
<keyword evidence="7 8" id="KW-0326">Glycosidase</keyword>
<dbReference type="PANTHER" id="PTHR43301">
    <property type="entry name" value="ARABINAN ENDO-1,5-ALPHA-L-ARABINOSIDASE"/>
    <property type="match status" value="1"/>
</dbReference>
<dbReference type="Gene3D" id="2.115.10.20">
    <property type="entry name" value="Glycosyl hydrolase domain, family 43"/>
    <property type="match status" value="1"/>
</dbReference>
<dbReference type="GO" id="GO:0046558">
    <property type="term" value="F:arabinan endo-1,5-alpha-L-arabinosidase activity"/>
    <property type="evidence" value="ECO:0007669"/>
    <property type="project" value="UniProtKB-EC"/>
</dbReference>
<dbReference type="RefSeq" id="XP_001208927.1">
    <property type="nucleotide sequence ID" value="XM_001208927.1"/>
</dbReference>
<name>Q0CXM2_ASPTN</name>